<evidence type="ECO:0000256" key="4">
    <source>
        <dbReference type="SAM" id="SignalP"/>
    </source>
</evidence>
<reference evidence="6" key="1">
    <citation type="submission" date="2023-11" db="EMBL/GenBank/DDBJ databases">
        <title>Genome assemblies of two species of porcelain crab, Petrolisthes cinctipes and Petrolisthes manimaculis (Anomura: Porcellanidae).</title>
        <authorList>
            <person name="Angst P."/>
        </authorList>
    </citation>
    <scope>NUCLEOTIDE SEQUENCE</scope>
    <source>
        <strain evidence="6">PB745_02</strain>
        <tissue evidence="6">Gill</tissue>
    </source>
</reference>
<feature type="signal peptide" evidence="4">
    <location>
        <begin position="1"/>
        <end position="21"/>
    </location>
</feature>
<dbReference type="CDD" id="cd00041">
    <property type="entry name" value="CUB"/>
    <property type="match status" value="1"/>
</dbReference>
<dbReference type="InterPro" id="IPR000859">
    <property type="entry name" value="CUB_dom"/>
</dbReference>
<evidence type="ECO:0000256" key="3">
    <source>
        <dbReference type="PROSITE-ProRule" id="PRU00059"/>
    </source>
</evidence>
<protein>
    <recommendedName>
        <fullName evidence="5">CUB domain-containing protein</fullName>
    </recommendedName>
</protein>
<feature type="chain" id="PRO_5042286801" description="CUB domain-containing protein" evidence="4">
    <location>
        <begin position="22"/>
        <end position="354"/>
    </location>
</feature>
<dbReference type="PROSITE" id="PS01180">
    <property type="entry name" value="CUB"/>
    <property type="match status" value="1"/>
</dbReference>
<comment type="caution">
    <text evidence="6">The sequence shown here is derived from an EMBL/GenBank/DDBJ whole genome shotgun (WGS) entry which is preliminary data.</text>
</comment>
<organism evidence="6 7">
    <name type="scientific">Petrolisthes manimaculis</name>
    <dbReference type="NCBI Taxonomy" id="1843537"/>
    <lineage>
        <taxon>Eukaryota</taxon>
        <taxon>Metazoa</taxon>
        <taxon>Ecdysozoa</taxon>
        <taxon>Arthropoda</taxon>
        <taxon>Crustacea</taxon>
        <taxon>Multicrustacea</taxon>
        <taxon>Malacostraca</taxon>
        <taxon>Eumalacostraca</taxon>
        <taxon>Eucarida</taxon>
        <taxon>Decapoda</taxon>
        <taxon>Pleocyemata</taxon>
        <taxon>Anomura</taxon>
        <taxon>Galatheoidea</taxon>
        <taxon>Porcellanidae</taxon>
        <taxon>Petrolisthes</taxon>
    </lineage>
</organism>
<evidence type="ECO:0000256" key="2">
    <source>
        <dbReference type="ARBA" id="ARBA00023157"/>
    </source>
</evidence>
<feature type="domain" description="CUB" evidence="5">
    <location>
        <begin position="216"/>
        <end position="325"/>
    </location>
</feature>
<evidence type="ECO:0000313" key="6">
    <source>
        <dbReference type="EMBL" id="KAK4320298.1"/>
    </source>
</evidence>
<dbReference type="Proteomes" id="UP001292094">
    <property type="component" value="Unassembled WGS sequence"/>
</dbReference>
<dbReference type="Gene3D" id="2.60.120.290">
    <property type="entry name" value="Spermadhesin, CUB domain"/>
    <property type="match status" value="1"/>
</dbReference>
<dbReference type="PANTHER" id="PTHR24251">
    <property type="entry name" value="OVOCHYMASE-RELATED"/>
    <property type="match status" value="1"/>
</dbReference>
<keyword evidence="4" id="KW-0732">Signal</keyword>
<keyword evidence="2" id="KW-1015">Disulfide bond</keyword>
<dbReference type="SUPFAM" id="SSF49854">
    <property type="entry name" value="Spermadhesin, CUB domain"/>
    <property type="match status" value="1"/>
</dbReference>
<comment type="caution">
    <text evidence="3">Lacks conserved residue(s) required for the propagation of feature annotation.</text>
</comment>
<dbReference type="Pfam" id="PF00431">
    <property type="entry name" value="CUB"/>
    <property type="match status" value="1"/>
</dbReference>
<proteinExistence type="predicted"/>
<name>A0AAE1UDI4_9EUCA</name>
<dbReference type="SMART" id="SM00042">
    <property type="entry name" value="CUB"/>
    <property type="match status" value="1"/>
</dbReference>
<evidence type="ECO:0000313" key="7">
    <source>
        <dbReference type="Proteomes" id="UP001292094"/>
    </source>
</evidence>
<keyword evidence="7" id="KW-1185">Reference proteome</keyword>
<dbReference type="InterPro" id="IPR035914">
    <property type="entry name" value="Sperma_CUB_dom_sf"/>
</dbReference>
<evidence type="ECO:0000259" key="5">
    <source>
        <dbReference type="PROSITE" id="PS01180"/>
    </source>
</evidence>
<gene>
    <name evidence="6" type="ORF">Pmani_008806</name>
</gene>
<dbReference type="AlphaFoldDB" id="A0AAE1UDI4"/>
<keyword evidence="1" id="KW-0677">Repeat</keyword>
<evidence type="ECO:0000256" key="1">
    <source>
        <dbReference type="ARBA" id="ARBA00022737"/>
    </source>
</evidence>
<dbReference type="FunFam" id="2.60.120.290:FF:000005">
    <property type="entry name" value="Procollagen C-endopeptidase enhancer 1"/>
    <property type="match status" value="1"/>
</dbReference>
<sequence>MFSRHSLFLTLFVSLLVFTSAFIRGYIEDRGRKLGRLGRQEAIKASLIRDLLHGEGVMIKDEKKMDGMEEMEMVEGEVKEELMGKEVMMGELEEQQTENEEEFVNIKDSYDPYTNGENKDGWIKKKEERKTMMGTGTETPPSTIPYMPLRMHSYPPLLNVKQDFRWPVVEVEVEDGGSVDVRMWNADDIPSKKFDTRPFSRRAPLSHTGERGVGECGGEFRDLSGIVTSPDYPYNYPNAITCIYQIMVPSQYTVGLDCNDVSIQPGDKQCENDYLLVYDGHHPDGIRYCGDKALGIFSSGSNITLIFTSDQSYRYRGFMCRYRALRPDGTGAEGTIITNTTDEDHTVLCTGPGE</sequence>
<dbReference type="EMBL" id="JAWZYT010000676">
    <property type="protein sequence ID" value="KAK4320298.1"/>
    <property type="molecule type" value="Genomic_DNA"/>
</dbReference>
<accession>A0AAE1UDI4</accession>